<feature type="region of interest" description="Disordered" evidence="1">
    <location>
        <begin position="63"/>
        <end position="90"/>
    </location>
</feature>
<proteinExistence type="predicted"/>
<feature type="domain" description="Phage tail collar" evidence="2">
    <location>
        <begin position="6"/>
        <end position="62"/>
    </location>
</feature>
<keyword evidence="4" id="KW-1185">Reference proteome</keyword>
<gene>
    <name evidence="3" type="ORF">FRY97_19300</name>
</gene>
<reference evidence="3 4" key="1">
    <citation type="submission" date="2019-08" db="EMBL/GenBank/DDBJ databases">
        <title>Genome of Phaeodactylibacter luteus.</title>
        <authorList>
            <person name="Bowman J.P."/>
        </authorList>
    </citation>
    <scope>NUCLEOTIDE SEQUENCE [LARGE SCALE GENOMIC DNA]</scope>
    <source>
        <strain evidence="3 4">KCTC 42180</strain>
    </source>
</reference>
<dbReference type="Proteomes" id="UP000321580">
    <property type="component" value="Unassembled WGS sequence"/>
</dbReference>
<dbReference type="InterPro" id="IPR037053">
    <property type="entry name" value="Phage_tail_collar_dom_sf"/>
</dbReference>
<evidence type="ECO:0000256" key="1">
    <source>
        <dbReference type="SAM" id="MobiDB-lite"/>
    </source>
</evidence>
<evidence type="ECO:0000259" key="2">
    <source>
        <dbReference type="Pfam" id="PF07484"/>
    </source>
</evidence>
<dbReference type="Pfam" id="PF07484">
    <property type="entry name" value="Collar"/>
    <property type="match status" value="1"/>
</dbReference>
<dbReference type="SUPFAM" id="SSF88874">
    <property type="entry name" value="Receptor-binding domain of short tail fibre protein gp12"/>
    <property type="match status" value="1"/>
</dbReference>
<evidence type="ECO:0000313" key="3">
    <source>
        <dbReference type="EMBL" id="TXB61399.1"/>
    </source>
</evidence>
<dbReference type="AlphaFoldDB" id="A0A5C6RHI7"/>
<evidence type="ECO:0000313" key="4">
    <source>
        <dbReference type="Proteomes" id="UP000321580"/>
    </source>
</evidence>
<comment type="caution">
    <text evidence="3">The sequence shown here is derived from an EMBL/GenBank/DDBJ whole genome shotgun (WGS) entry which is preliminary data.</text>
</comment>
<sequence length="181" mass="18666">MEPFIGQIMMFGGNFAIRGWALCDGQLLPISSNEALFSILGTTYGGDGRTTFALPDMRGRLPMHQGQGSALSSRPLGAKGGSETTTLNSTNLPAHAHSLDAAAIAPGSNDKGAALGNAPNGNFLAQSGSIDLYSNTAGTGAIRGLDGQTSHTGGSQPVWIVQPFQVISFQIALFGIYPSRA</sequence>
<dbReference type="OrthoDB" id="9810174at2"/>
<dbReference type="EMBL" id="VOOR01000061">
    <property type="protein sequence ID" value="TXB61399.1"/>
    <property type="molecule type" value="Genomic_DNA"/>
</dbReference>
<dbReference type="Gene3D" id="3.90.1340.10">
    <property type="entry name" value="Phage tail collar domain"/>
    <property type="match status" value="1"/>
</dbReference>
<name>A0A5C6RHI7_9BACT</name>
<protein>
    <submittedName>
        <fullName evidence="3">Phage tail protein</fullName>
    </submittedName>
</protein>
<dbReference type="RefSeq" id="WP_147169215.1">
    <property type="nucleotide sequence ID" value="NZ_VOOR01000061.1"/>
</dbReference>
<organism evidence="3 4">
    <name type="scientific">Phaeodactylibacter luteus</name>
    <dbReference type="NCBI Taxonomy" id="1564516"/>
    <lineage>
        <taxon>Bacteria</taxon>
        <taxon>Pseudomonadati</taxon>
        <taxon>Bacteroidota</taxon>
        <taxon>Saprospiria</taxon>
        <taxon>Saprospirales</taxon>
        <taxon>Haliscomenobacteraceae</taxon>
        <taxon>Phaeodactylibacter</taxon>
    </lineage>
</organism>
<accession>A0A5C6RHI7</accession>
<dbReference type="InterPro" id="IPR011083">
    <property type="entry name" value="Phage_tail_collar_dom"/>
</dbReference>